<dbReference type="InterPro" id="IPR000944">
    <property type="entry name" value="Tscrpt_reg_Rrf2"/>
</dbReference>
<dbReference type="InterPro" id="IPR036388">
    <property type="entry name" value="WH-like_DNA-bd_sf"/>
</dbReference>
<dbReference type="RefSeq" id="WP_149758489.1">
    <property type="nucleotide sequence ID" value="NZ_BSPE01000028.1"/>
</dbReference>
<dbReference type="OrthoDB" id="9800506at2"/>
<dbReference type="Pfam" id="PF02082">
    <property type="entry name" value="Rrf2"/>
    <property type="match status" value="1"/>
</dbReference>
<organism evidence="1 2">
    <name type="scientific">Neomesorhizobium albiziae</name>
    <dbReference type="NCBI Taxonomy" id="335020"/>
    <lineage>
        <taxon>Bacteria</taxon>
        <taxon>Pseudomonadati</taxon>
        <taxon>Pseudomonadota</taxon>
        <taxon>Alphaproteobacteria</taxon>
        <taxon>Hyphomicrobiales</taxon>
        <taxon>Phyllobacteriaceae</taxon>
        <taxon>Neomesorhizobium</taxon>
    </lineage>
</organism>
<dbReference type="EMBL" id="FOSL01000002">
    <property type="protein sequence ID" value="SFK03620.1"/>
    <property type="molecule type" value="Genomic_DNA"/>
</dbReference>
<reference evidence="1 2" key="1">
    <citation type="submission" date="2016-10" db="EMBL/GenBank/DDBJ databases">
        <authorList>
            <person name="Varghese N."/>
            <person name="Submissions S."/>
        </authorList>
    </citation>
    <scope>NUCLEOTIDE SEQUENCE [LARGE SCALE GENOMIC DNA]</scope>
    <source>
        <strain evidence="1 2">DSM 21822</strain>
    </source>
</reference>
<keyword evidence="2" id="KW-1185">Reference proteome</keyword>
<dbReference type="PANTHER" id="PTHR33221:SF15">
    <property type="entry name" value="HTH-TYPE TRANSCRIPTIONAL REGULATOR YWGB-RELATED"/>
    <property type="match status" value="1"/>
</dbReference>
<dbReference type="Gene3D" id="1.10.10.10">
    <property type="entry name" value="Winged helix-like DNA-binding domain superfamily/Winged helix DNA-binding domain"/>
    <property type="match status" value="1"/>
</dbReference>
<dbReference type="AlphaFoldDB" id="A0A1I3W882"/>
<proteinExistence type="predicted"/>
<dbReference type="InterPro" id="IPR036390">
    <property type="entry name" value="WH_DNA-bd_sf"/>
</dbReference>
<dbReference type="SUPFAM" id="SSF46785">
    <property type="entry name" value="Winged helix' DNA-binding domain"/>
    <property type="match status" value="1"/>
</dbReference>
<dbReference type="GO" id="GO:0005829">
    <property type="term" value="C:cytosol"/>
    <property type="evidence" value="ECO:0007669"/>
    <property type="project" value="TreeGrafter"/>
</dbReference>
<sequence>MKRNSRLSSALHILTHMAEADARSLTSQHLASFIHTNPVVVRRTIAGLREAGIVSSTRGPGGGWQLSRPPEEITLAEVSAALGESLLPFSTEPESPGCLVEEAVIAMLEEFRSEAERLLAEKLGRYTLADLATDYRKRFDRIGVTRHAV</sequence>
<dbReference type="Proteomes" id="UP000323300">
    <property type="component" value="Unassembled WGS sequence"/>
</dbReference>
<gene>
    <name evidence="1" type="ORF">SAMN04488498_10234</name>
</gene>
<name>A0A1I3W882_9HYPH</name>
<accession>A0A1I3W882</accession>
<dbReference type="GO" id="GO:0003700">
    <property type="term" value="F:DNA-binding transcription factor activity"/>
    <property type="evidence" value="ECO:0007669"/>
    <property type="project" value="TreeGrafter"/>
</dbReference>
<evidence type="ECO:0000313" key="2">
    <source>
        <dbReference type="Proteomes" id="UP000323300"/>
    </source>
</evidence>
<evidence type="ECO:0000313" key="1">
    <source>
        <dbReference type="EMBL" id="SFK03620.1"/>
    </source>
</evidence>
<dbReference type="PANTHER" id="PTHR33221">
    <property type="entry name" value="WINGED HELIX-TURN-HELIX TRANSCRIPTIONAL REGULATOR, RRF2 FAMILY"/>
    <property type="match status" value="1"/>
</dbReference>
<protein>
    <submittedName>
        <fullName evidence="1">Rrf2 family protein</fullName>
    </submittedName>
</protein>
<dbReference type="PROSITE" id="PS51197">
    <property type="entry name" value="HTH_RRF2_2"/>
    <property type="match status" value="1"/>
</dbReference>